<gene>
    <name evidence="2" type="ORF">DIR46_18975</name>
</gene>
<sequence length="137" mass="15260">MIYVDDINEAWGWVGMSAVEVLGANAFGNLIIRDEDDHFWCLRPQELVCEPLARSRAALDALAYNQDFLNDWYMPEAVRLAEAALGPLTEGRKYCLKIPSALGGHYGCDNLATVPLAELIRFSGEGAQQFDGLPRWN</sequence>
<evidence type="ECO:0000313" key="2">
    <source>
        <dbReference type="EMBL" id="AWL07793.1"/>
    </source>
</evidence>
<dbReference type="AlphaFoldDB" id="A0A2S2DQX5"/>
<dbReference type="Pfam" id="PF08906">
    <property type="entry name" value="T6SS_Tdi1_C"/>
    <property type="match status" value="1"/>
</dbReference>
<evidence type="ECO:0000259" key="1">
    <source>
        <dbReference type="Pfam" id="PF08906"/>
    </source>
</evidence>
<name>A0A2S2DQX5_9BURK</name>
<organism evidence="2 3">
    <name type="scientific">Massilia oculi</name>
    <dbReference type="NCBI Taxonomy" id="945844"/>
    <lineage>
        <taxon>Bacteria</taxon>
        <taxon>Pseudomonadati</taxon>
        <taxon>Pseudomonadota</taxon>
        <taxon>Betaproteobacteria</taxon>
        <taxon>Burkholderiales</taxon>
        <taxon>Oxalobacteraceae</taxon>
        <taxon>Telluria group</taxon>
        <taxon>Massilia</taxon>
    </lineage>
</organism>
<dbReference type="InterPro" id="IPR015002">
    <property type="entry name" value="T6SS_Tdi1_C"/>
</dbReference>
<dbReference type="OrthoDB" id="672028at2"/>
<feature type="domain" description="T6SS immunity protein Tdi1 C-terminal" evidence="1">
    <location>
        <begin position="57"/>
        <end position="124"/>
    </location>
</feature>
<dbReference type="KEGG" id="mtim:DIR46_18975"/>
<keyword evidence="3" id="KW-1185">Reference proteome</keyword>
<accession>A0A2S2DQX5</accession>
<dbReference type="RefSeq" id="WP_109348072.1">
    <property type="nucleotide sequence ID" value="NZ_CP029343.1"/>
</dbReference>
<reference evidence="2 3" key="1">
    <citation type="submission" date="2018-05" db="EMBL/GenBank/DDBJ databases">
        <title>Complete genome sequence of Massilia oculi sp. nov. CCUG 43427T (=DSM 26321T), the type strain of M. oculi, and comparison with genome sequences of other Massilia strains.</title>
        <authorList>
            <person name="Zhu B."/>
        </authorList>
    </citation>
    <scope>NUCLEOTIDE SEQUENCE [LARGE SCALE GENOMIC DNA]</scope>
    <source>
        <strain evidence="2 3">CCUG 43427</strain>
    </source>
</reference>
<proteinExistence type="predicted"/>
<dbReference type="EMBL" id="CP029343">
    <property type="protein sequence ID" value="AWL07793.1"/>
    <property type="molecule type" value="Genomic_DNA"/>
</dbReference>
<evidence type="ECO:0000313" key="3">
    <source>
        <dbReference type="Proteomes" id="UP000245820"/>
    </source>
</evidence>
<dbReference type="Proteomes" id="UP000245820">
    <property type="component" value="Chromosome"/>
</dbReference>
<protein>
    <submittedName>
        <fullName evidence="2">DUF1851 domain-containing protein</fullName>
    </submittedName>
</protein>